<dbReference type="PANTHER" id="PTHR34137:SF1">
    <property type="entry name" value="EXODEOXYRIBONUCLEASE 7 SMALL SUBUNIT"/>
    <property type="match status" value="1"/>
</dbReference>
<evidence type="ECO:0000313" key="8">
    <source>
        <dbReference type="Proteomes" id="UP001595536"/>
    </source>
</evidence>
<comment type="function">
    <text evidence="6">Bidirectionally degrades single-stranded DNA into large acid-insoluble oligonucleotides, which are then degraded further into small acid-soluble oligonucleotides.</text>
</comment>
<dbReference type="EMBL" id="JBHRUV010000026">
    <property type="protein sequence ID" value="MFC3265924.1"/>
    <property type="molecule type" value="Genomic_DNA"/>
</dbReference>
<comment type="subcellular location">
    <subcellularLocation>
        <location evidence="6">Cytoplasm</location>
    </subcellularLocation>
</comment>
<keyword evidence="5 6" id="KW-0269">Exonuclease</keyword>
<dbReference type="EC" id="3.1.11.6" evidence="6"/>
<evidence type="ECO:0000256" key="6">
    <source>
        <dbReference type="HAMAP-Rule" id="MF_00337"/>
    </source>
</evidence>
<proteinExistence type="inferred from homology"/>
<dbReference type="InterPro" id="IPR037004">
    <property type="entry name" value="Exonuc_VII_ssu_sf"/>
</dbReference>
<evidence type="ECO:0000256" key="5">
    <source>
        <dbReference type="ARBA" id="ARBA00022839"/>
    </source>
</evidence>
<keyword evidence="2 6" id="KW-0963">Cytoplasm</keyword>
<dbReference type="Proteomes" id="UP001595536">
    <property type="component" value="Unassembled WGS sequence"/>
</dbReference>
<comment type="similarity">
    <text evidence="1 6">Belongs to the XseB family.</text>
</comment>
<name>A0ABV7LE64_9HYPH</name>
<keyword evidence="3 6" id="KW-0540">Nuclease</keyword>
<comment type="subunit">
    <text evidence="6">Heterooligomer composed of large and small subunits.</text>
</comment>
<dbReference type="Gene3D" id="1.10.287.1040">
    <property type="entry name" value="Exonuclease VII, small subunit"/>
    <property type="match status" value="1"/>
</dbReference>
<protein>
    <recommendedName>
        <fullName evidence="6">Exodeoxyribonuclease 7 small subunit</fullName>
        <ecNumber evidence="6">3.1.11.6</ecNumber>
    </recommendedName>
    <alternativeName>
        <fullName evidence="6">Exodeoxyribonuclease VII small subunit</fullName>
        <shortName evidence="6">Exonuclease VII small subunit</shortName>
    </alternativeName>
</protein>
<keyword evidence="4 6" id="KW-0378">Hydrolase</keyword>
<dbReference type="NCBIfam" id="TIGR01280">
    <property type="entry name" value="xseB"/>
    <property type="match status" value="1"/>
</dbReference>
<accession>A0ABV7LE64</accession>
<keyword evidence="8" id="KW-1185">Reference proteome</keyword>
<sequence>MAETTQQTAPADISALPFEAAMAELEAIVRRLEEGRVDLEESISLYERGEALKRHCEGLLRAAEARIEKIALGPDGSPAGVTPLDPE</sequence>
<organism evidence="7 8">
    <name type="scientific">Camelimonas abortus</name>
    <dbReference type="NCBI Taxonomy" id="1017184"/>
    <lineage>
        <taxon>Bacteria</taxon>
        <taxon>Pseudomonadati</taxon>
        <taxon>Pseudomonadota</taxon>
        <taxon>Alphaproteobacteria</taxon>
        <taxon>Hyphomicrobiales</taxon>
        <taxon>Chelatococcaceae</taxon>
        <taxon>Camelimonas</taxon>
    </lineage>
</organism>
<reference evidence="8" key="1">
    <citation type="journal article" date="2019" name="Int. J. Syst. Evol. Microbiol.">
        <title>The Global Catalogue of Microorganisms (GCM) 10K type strain sequencing project: providing services to taxonomists for standard genome sequencing and annotation.</title>
        <authorList>
            <consortium name="The Broad Institute Genomics Platform"/>
            <consortium name="The Broad Institute Genome Sequencing Center for Infectious Disease"/>
            <person name="Wu L."/>
            <person name="Ma J."/>
        </authorList>
    </citation>
    <scope>NUCLEOTIDE SEQUENCE [LARGE SCALE GENOMIC DNA]</scope>
    <source>
        <strain evidence="8">CCM 7941</strain>
    </source>
</reference>
<comment type="caution">
    <text evidence="7">The sequence shown here is derived from an EMBL/GenBank/DDBJ whole genome shotgun (WGS) entry which is preliminary data.</text>
</comment>
<dbReference type="NCBIfam" id="NF002139">
    <property type="entry name" value="PRK00977.1-3"/>
    <property type="match status" value="1"/>
</dbReference>
<dbReference type="RefSeq" id="WP_376830946.1">
    <property type="nucleotide sequence ID" value="NZ_JBHLWR010000006.1"/>
</dbReference>
<evidence type="ECO:0000256" key="1">
    <source>
        <dbReference type="ARBA" id="ARBA00009998"/>
    </source>
</evidence>
<evidence type="ECO:0000256" key="4">
    <source>
        <dbReference type="ARBA" id="ARBA00022801"/>
    </source>
</evidence>
<dbReference type="InterPro" id="IPR003761">
    <property type="entry name" value="Exonuc_VII_S"/>
</dbReference>
<comment type="catalytic activity">
    <reaction evidence="6">
        <text>Exonucleolytic cleavage in either 5'- to 3'- or 3'- to 5'-direction to yield nucleoside 5'-phosphates.</text>
        <dbReference type="EC" id="3.1.11.6"/>
    </reaction>
</comment>
<evidence type="ECO:0000256" key="3">
    <source>
        <dbReference type="ARBA" id="ARBA00022722"/>
    </source>
</evidence>
<dbReference type="SUPFAM" id="SSF116842">
    <property type="entry name" value="XseB-like"/>
    <property type="match status" value="1"/>
</dbReference>
<dbReference type="Pfam" id="PF02609">
    <property type="entry name" value="Exonuc_VII_S"/>
    <property type="match status" value="1"/>
</dbReference>
<evidence type="ECO:0000256" key="2">
    <source>
        <dbReference type="ARBA" id="ARBA00022490"/>
    </source>
</evidence>
<evidence type="ECO:0000313" key="7">
    <source>
        <dbReference type="EMBL" id="MFC3265924.1"/>
    </source>
</evidence>
<dbReference type="PANTHER" id="PTHR34137">
    <property type="entry name" value="EXODEOXYRIBONUCLEASE 7 SMALL SUBUNIT"/>
    <property type="match status" value="1"/>
</dbReference>
<dbReference type="GO" id="GO:0008855">
    <property type="term" value="F:exodeoxyribonuclease VII activity"/>
    <property type="evidence" value="ECO:0007669"/>
    <property type="project" value="UniProtKB-EC"/>
</dbReference>
<gene>
    <name evidence="6" type="primary">xseB</name>
    <name evidence="7" type="ORF">ACFOEX_06095</name>
</gene>
<dbReference type="HAMAP" id="MF_00337">
    <property type="entry name" value="Exonuc_7_S"/>
    <property type="match status" value="1"/>
</dbReference>